<organism evidence="1">
    <name type="scientific">Ixodes ricinus</name>
    <name type="common">Common tick</name>
    <name type="synonym">Acarus ricinus</name>
    <dbReference type="NCBI Taxonomy" id="34613"/>
    <lineage>
        <taxon>Eukaryota</taxon>
        <taxon>Metazoa</taxon>
        <taxon>Ecdysozoa</taxon>
        <taxon>Arthropoda</taxon>
        <taxon>Chelicerata</taxon>
        <taxon>Arachnida</taxon>
        <taxon>Acari</taxon>
        <taxon>Parasitiformes</taxon>
        <taxon>Ixodida</taxon>
        <taxon>Ixodoidea</taxon>
        <taxon>Ixodidae</taxon>
        <taxon>Ixodinae</taxon>
        <taxon>Ixodes</taxon>
    </lineage>
</organism>
<dbReference type="AlphaFoldDB" id="A0A6B0URG0"/>
<reference evidence="1" key="1">
    <citation type="submission" date="2019-12" db="EMBL/GenBank/DDBJ databases">
        <title>An insight into the sialome of adult female Ixodes ricinus ticks feeding for 6 days.</title>
        <authorList>
            <person name="Perner J."/>
            <person name="Ribeiro J.M.C."/>
        </authorList>
    </citation>
    <scope>NUCLEOTIDE SEQUENCE</scope>
    <source>
        <strain evidence="1">Semi-engorged</strain>
        <tissue evidence="1">Salivary glands</tissue>
    </source>
</reference>
<dbReference type="EMBL" id="GIFC01010304">
    <property type="protein sequence ID" value="MXU92387.1"/>
    <property type="molecule type" value="Transcribed_RNA"/>
</dbReference>
<proteinExistence type="predicted"/>
<evidence type="ECO:0000313" key="1">
    <source>
        <dbReference type="EMBL" id="MXU92387.1"/>
    </source>
</evidence>
<accession>A0A6B0URG0</accession>
<sequence length="132" mass="15014">MTATGEWTEAEKRFFFFLLSSSALGIAPGLCCHMTSSLFTQPSRSNSHFVFGRSFRGCAAERPWWRRGWLVMTSPSLRARRLAVKGTWRGVSGRGGPRLRQAVFGPVDFHHYLGVFLEQFRELLFAKFGVHD</sequence>
<protein>
    <submittedName>
        <fullName evidence="1">Putative secreted protein</fullName>
    </submittedName>
</protein>
<name>A0A6B0URG0_IXORI</name>